<dbReference type="InterPro" id="IPR051013">
    <property type="entry name" value="MBL_superfamily_lactonases"/>
</dbReference>
<evidence type="ECO:0000256" key="1">
    <source>
        <dbReference type="ARBA" id="ARBA00007749"/>
    </source>
</evidence>
<evidence type="ECO:0000313" key="6">
    <source>
        <dbReference type="EMBL" id="OQE42278.1"/>
    </source>
</evidence>
<dbReference type="Gene3D" id="3.60.15.10">
    <property type="entry name" value="Ribonuclease Z/Hydroxyacylglutathione hydrolase-like"/>
    <property type="match status" value="1"/>
</dbReference>
<dbReference type="AlphaFoldDB" id="A0A1V6UV51"/>
<dbReference type="InterPro" id="IPR001279">
    <property type="entry name" value="Metallo-B-lactamas"/>
</dbReference>
<comment type="caution">
    <text evidence="6">The sequence shown here is derived from an EMBL/GenBank/DDBJ whole genome shotgun (WGS) entry which is preliminary data.</text>
</comment>
<comment type="similarity">
    <text evidence="1">Belongs to the metallo-beta-lactamase superfamily.</text>
</comment>
<accession>A0A1V6UV51</accession>
<dbReference type="SMART" id="SM00849">
    <property type="entry name" value="Lactamase_B"/>
    <property type="match status" value="1"/>
</dbReference>
<dbReference type="EMBL" id="MDDG01000004">
    <property type="protein sequence ID" value="OQE42278.1"/>
    <property type="molecule type" value="Genomic_DNA"/>
</dbReference>
<name>A0A1V6UV51_9EURO</name>
<dbReference type="PANTHER" id="PTHR42978:SF5">
    <property type="entry name" value="METALLO-BETA-LACTAMASE DOMAIN-CONTAINING PROTEIN"/>
    <property type="match status" value="1"/>
</dbReference>
<protein>
    <recommendedName>
        <fullName evidence="5">Metallo-beta-lactamase domain-containing protein</fullName>
    </recommendedName>
</protein>
<dbReference type="InterPro" id="IPR036866">
    <property type="entry name" value="RibonucZ/Hydroxyglut_hydro"/>
</dbReference>
<keyword evidence="3" id="KW-0378">Hydrolase</keyword>
<evidence type="ECO:0000259" key="5">
    <source>
        <dbReference type="SMART" id="SM00849"/>
    </source>
</evidence>
<dbReference type="Pfam" id="PF00753">
    <property type="entry name" value="Lactamase_B"/>
    <property type="match status" value="1"/>
</dbReference>
<dbReference type="SUPFAM" id="SSF56281">
    <property type="entry name" value="Metallo-hydrolase/oxidoreductase"/>
    <property type="match status" value="1"/>
</dbReference>
<dbReference type="GO" id="GO:0016787">
    <property type="term" value="F:hydrolase activity"/>
    <property type="evidence" value="ECO:0007669"/>
    <property type="project" value="UniProtKB-KW"/>
</dbReference>
<dbReference type="STRING" id="36646.A0A1V6UV51"/>
<organism evidence="6 7">
    <name type="scientific">Penicillium coprophilum</name>
    <dbReference type="NCBI Taxonomy" id="36646"/>
    <lineage>
        <taxon>Eukaryota</taxon>
        <taxon>Fungi</taxon>
        <taxon>Dikarya</taxon>
        <taxon>Ascomycota</taxon>
        <taxon>Pezizomycotina</taxon>
        <taxon>Eurotiomycetes</taxon>
        <taxon>Eurotiomycetidae</taxon>
        <taxon>Eurotiales</taxon>
        <taxon>Aspergillaceae</taxon>
        <taxon>Penicillium</taxon>
    </lineage>
</organism>
<evidence type="ECO:0000256" key="2">
    <source>
        <dbReference type="ARBA" id="ARBA00022723"/>
    </source>
</evidence>
<keyword evidence="7" id="KW-1185">Reference proteome</keyword>
<proteinExistence type="inferred from homology"/>
<dbReference type="Proteomes" id="UP000191500">
    <property type="component" value="Unassembled WGS sequence"/>
</dbReference>
<dbReference type="PANTHER" id="PTHR42978">
    <property type="entry name" value="QUORUM-QUENCHING LACTONASE YTNP-RELATED-RELATED"/>
    <property type="match status" value="1"/>
</dbReference>
<evidence type="ECO:0000256" key="3">
    <source>
        <dbReference type="ARBA" id="ARBA00022801"/>
    </source>
</evidence>
<gene>
    <name evidence="6" type="ORF">PENCOP_c004G06251</name>
</gene>
<dbReference type="GO" id="GO:0046872">
    <property type="term" value="F:metal ion binding"/>
    <property type="evidence" value="ECO:0007669"/>
    <property type="project" value="UniProtKB-KW"/>
</dbReference>
<evidence type="ECO:0000313" key="7">
    <source>
        <dbReference type="Proteomes" id="UP000191500"/>
    </source>
</evidence>
<keyword evidence="4" id="KW-0862">Zinc</keyword>
<evidence type="ECO:0000256" key="4">
    <source>
        <dbReference type="ARBA" id="ARBA00022833"/>
    </source>
</evidence>
<reference evidence="7" key="1">
    <citation type="journal article" date="2017" name="Nat. Microbiol.">
        <title>Global analysis of biosynthetic gene clusters reveals vast potential of secondary metabolite production in Penicillium species.</title>
        <authorList>
            <person name="Nielsen J.C."/>
            <person name="Grijseels S."/>
            <person name="Prigent S."/>
            <person name="Ji B."/>
            <person name="Dainat J."/>
            <person name="Nielsen K.F."/>
            <person name="Frisvad J.C."/>
            <person name="Workman M."/>
            <person name="Nielsen J."/>
        </authorList>
    </citation>
    <scope>NUCLEOTIDE SEQUENCE [LARGE SCALE GENOMIC DNA]</scope>
    <source>
        <strain evidence="7">IBT 31321</strain>
    </source>
</reference>
<feature type="domain" description="Metallo-beta-lactamase" evidence="5">
    <location>
        <begin position="50"/>
        <end position="252"/>
    </location>
</feature>
<dbReference type="CDD" id="cd07730">
    <property type="entry name" value="metallo-hydrolase-like_MBL-fold"/>
    <property type="match status" value="1"/>
</dbReference>
<sequence>MSPSRKVSLPTGGATCTVQLIDTGARISKLPASFLIEPPIMGCEYLPTIPSWVFLITSPTGRNVVFDLGIPTDWQNLAPIVGNNLKPRGWDIQAEKDVTDILKQHDVSPNAINSVVWSHWHWDHIGNLARFPSSTDIVVGPGFKDAFLPGYPVKGDSPMREEDFSGRELREMTFEGESTLQIGQFRAFDFFGDGSFYLLDTPGHAIGHLAGLARTTTSPDTFVFLGGDLCHHSGEIRPHASLHIPGDVLQSHAQDWNCACAKTMFDILQTTRGMPVGEPFFIPSMGHSIEEAIRTIKKAQELDIDENVLLIYAHDDAFVDLADQFPLTLNDWKEKGLRERVRWTFLKDFKDAVEAQTQSQS</sequence>
<keyword evidence="2" id="KW-0479">Metal-binding</keyword>